<name>A0A6P5KDM4_PHACI</name>
<dbReference type="Gene3D" id="1.10.275.20">
    <property type="entry name" value="Choline/Carnitine o-acyltransferase"/>
    <property type="match status" value="1"/>
</dbReference>
<dbReference type="KEGG" id="pcw:110209435"/>
<dbReference type="GeneID" id="110209435"/>
<dbReference type="InterPro" id="IPR042572">
    <property type="entry name" value="Carn_acyl_trans_N"/>
</dbReference>
<feature type="compositionally biased region" description="Basic and acidic residues" evidence="6">
    <location>
        <begin position="1"/>
        <end position="11"/>
    </location>
</feature>
<dbReference type="GO" id="GO:0004095">
    <property type="term" value="F:carnitine O-palmitoyltransferase activity"/>
    <property type="evidence" value="ECO:0007669"/>
    <property type="project" value="TreeGrafter"/>
</dbReference>
<feature type="domain" description="Choline/carnitine acyltransferase" evidence="7">
    <location>
        <begin position="40"/>
        <end position="223"/>
    </location>
</feature>
<dbReference type="InParanoid" id="A0A6P5KDM4"/>
<evidence type="ECO:0000256" key="1">
    <source>
        <dbReference type="ARBA" id="ARBA00004370"/>
    </source>
</evidence>
<evidence type="ECO:0000256" key="6">
    <source>
        <dbReference type="SAM" id="MobiDB-lite"/>
    </source>
</evidence>
<dbReference type="RefSeq" id="XP_020843603.1">
    <property type="nucleotide sequence ID" value="XM_020987944.1"/>
</dbReference>
<gene>
    <name evidence="9" type="primary">LOC110209435</name>
</gene>
<evidence type="ECO:0000313" key="8">
    <source>
        <dbReference type="Proteomes" id="UP000515140"/>
    </source>
</evidence>
<dbReference type="PANTHER" id="PTHR22589:SF51">
    <property type="entry name" value="CARNITINE O-PALMITOYLTRANSFERASE 2, MITOCHONDRIAL"/>
    <property type="match status" value="1"/>
</dbReference>
<organism evidence="8 9">
    <name type="scientific">Phascolarctos cinereus</name>
    <name type="common">Koala</name>
    <dbReference type="NCBI Taxonomy" id="38626"/>
    <lineage>
        <taxon>Eukaryota</taxon>
        <taxon>Metazoa</taxon>
        <taxon>Chordata</taxon>
        <taxon>Craniata</taxon>
        <taxon>Vertebrata</taxon>
        <taxon>Euteleostomi</taxon>
        <taxon>Mammalia</taxon>
        <taxon>Metatheria</taxon>
        <taxon>Diprotodontia</taxon>
        <taxon>Phascolarctidae</taxon>
        <taxon>Phascolarctos</taxon>
    </lineage>
</organism>
<keyword evidence="3" id="KW-0472">Membrane</keyword>
<dbReference type="InterPro" id="IPR039551">
    <property type="entry name" value="Cho/carn_acyl_trans"/>
</dbReference>
<dbReference type="GO" id="GO:0005739">
    <property type="term" value="C:mitochondrion"/>
    <property type="evidence" value="ECO:0007669"/>
    <property type="project" value="TreeGrafter"/>
</dbReference>
<reference evidence="9" key="1">
    <citation type="submission" date="2025-08" db="UniProtKB">
        <authorList>
            <consortium name="RefSeq"/>
        </authorList>
    </citation>
    <scope>IDENTIFICATION</scope>
    <source>
        <tissue evidence="9">Spleen</tissue>
    </source>
</reference>
<comment type="catalytic activity">
    <reaction evidence="5">
        <text>4,8-dimethylnonanoyl-CoA + (R)-carnitine = O-4,8-dimethylnonanoyl-(R)-carnitine + CoA</text>
        <dbReference type="Rhea" id="RHEA:44860"/>
        <dbReference type="ChEBI" id="CHEBI:16347"/>
        <dbReference type="ChEBI" id="CHEBI:57287"/>
        <dbReference type="ChEBI" id="CHEBI:77061"/>
        <dbReference type="ChEBI" id="CHEBI:84654"/>
    </reaction>
</comment>
<keyword evidence="8" id="KW-1185">Reference proteome</keyword>
<evidence type="ECO:0000313" key="9">
    <source>
        <dbReference type="RefSeq" id="XP_020843603.1"/>
    </source>
</evidence>
<evidence type="ECO:0000256" key="4">
    <source>
        <dbReference type="ARBA" id="ARBA00023315"/>
    </source>
</evidence>
<protein>
    <submittedName>
        <fullName evidence="9">Carnitine O-palmitoyltransferase 2, mitochondrial-like</fullName>
    </submittedName>
</protein>
<dbReference type="GO" id="GO:0016020">
    <property type="term" value="C:membrane"/>
    <property type="evidence" value="ECO:0007669"/>
    <property type="project" value="UniProtKB-SubCell"/>
</dbReference>
<feature type="region of interest" description="Disordered" evidence="6">
    <location>
        <begin position="1"/>
        <end position="35"/>
    </location>
</feature>
<dbReference type="Gene3D" id="3.30.559.70">
    <property type="entry name" value="Choline/Carnitine o-acyltransferase, domain 2"/>
    <property type="match status" value="1"/>
</dbReference>
<proteinExistence type="predicted"/>
<dbReference type="UniPathway" id="UPA00659"/>
<dbReference type="InterPro" id="IPR042231">
    <property type="entry name" value="Cho/carn_acyl_trans_2"/>
</dbReference>
<dbReference type="InterPro" id="IPR000542">
    <property type="entry name" value="Carn_acyl_trans"/>
</dbReference>
<keyword evidence="4" id="KW-0808">Transferase</keyword>
<dbReference type="SUPFAM" id="SSF52777">
    <property type="entry name" value="CoA-dependent acyltransferases"/>
    <property type="match status" value="1"/>
</dbReference>
<evidence type="ECO:0000256" key="2">
    <source>
        <dbReference type="ARBA" id="ARBA00005005"/>
    </source>
</evidence>
<dbReference type="AlphaFoldDB" id="A0A6P5KDM4"/>
<comment type="pathway">
    <text evidence="2">Lipid metabolism; fatty acid beta-oxidation.</text>
</comment>
<evidence type="ECO:0000256" key="3">
    <source>
        <dbReference type="ARBA" id="ARBA00023136"/>
    </source>
</evidence>
<keyword evidence="4" id="KW-0012">Acyltransferase</keyword>
<dbReference type="Gene3D" id="1.20.1280.180">
    <property type="match status" value="1"/>
</dbReference>
<dbReference type="Pfam" id="PF00755">
    <property type="entry name" value="Carn_acyltransf"/>
    <property type="match status" value="1"/>
</dbReference>
<dbReference type="PANTHER" id="PTHR22589">
    <property type="entry name" value="CARNITINE O-ACYLTRANSFERASE"/>
    <property type="match status" value="1"/>
</dbReference>
<accession>A0A6P5KDM4</accession>
<evidence type="ECO:0000259" key="7">
    <source>
        <dbReference type="Pfam" id="PF00755"/>
    </source>
</evidence>
<dbReference type="GO" id="GO:0006635">
    <property type="term" value="P:fatty acid beta-oxidation"/>
    <property type="evidence" value="ECO:0007669"/>
    <property type="project" value="UniProtKB-UniPathway"/>
</dbReference>
<dbReference type="Proteomes" id="UP000515140">
    <property type="component" value="Unplaced"/>
</dbReference>
<evidence type="ECO:0000256" key="5">
    <source>
        <dbReference type="ARBA" id="ARBA00048999"/>
    </source>
</evidence>
<comment type="subcellular location">
    <subcellularLocation>
        <location evidence="1">Membrane</location>
    </subcellularLocation>
</comment>
<sequence>MLEPKQDRSAEELGESLVNEATMKEIGQTEPDGGEASLLLPVPDLIDSVRRHLNAQKPILDDDQFRKTELLSHFFKYGIGKDLHEELGTLDELHQDTSYISAMWIEAFLALRDSIAFHSNAAPAFQANPKPEQNDQLTRVTNLTISSIQLLKTFRAGSLEPEVMHLYPEKTDNEQFKKLIQFISPDLVCMAASVVSTYPLDMSQFYRLFNTTHIPLNKDDLVTDESRCTFWCYEMEMFMSLMSWMIMVIS</sequence>